<evidence type="ECO:0000313" key="5">
    <source>
        <dbReference type="RefSeq" id="XP_011502276.1"/>
    </source>
</evidence>
<dbReference type="InterPro" id="IPR043504">
    <property type="entry name" value="Peptidase_S1_PA_chymotrypsin"/>
</dbReference>
<keyword evidence="4" id="KW-1185">Reference proteome</keyword>
<evidence type="ECO:0000259" key="3">
    <source>
        <dbReference type="PROSITE" id="PS50240"/>
    </source>
</evidence>
<gene>
    <name evidence="5" type="primary">LOC105365740</name>
</gene>
<feature type="domain" description="Peptidase S1" evidence="3">
    <location>
        <begin position="1"/>
        <end position="178"/>
    </location>
</feature>
<sequence length="179" mass="20340">MIQIYTTMADSYSNSEPYYRIENIIYHPDFIKFMTSIYLKESDICVVKVIETMIFSSYLNKIDLPSTDITEGSIGVITGWGTTKFSAEFYPEQLQTITMTVYDGWHCVFDSPLFLDYGQFCAVNQRGVGLCYGDSGNPFVYNNTLAGIASLILPCATGEPDVFTRVYYHMDFIKEAMKT</sequence>
<dbReference type="InterPro" id="IPR001254">
    <property type="entry name" value="Trypsin_dom"/>
</dbReference>
<dbReference type="SMART" id="SM00020">
    <property type="entry name" value="Tryp_SPc"/>
    <property type="match status" value="1"/>
</dbReference>
<organism evidence="4 5">
    <name type="scientific">Ceratosolen solmsi marchali</name>
    <dbReference type="NCBI Taxonomy" id="326594"/>
    <lineage>
        <taxon>Eukaryota</taxon>
        <taxon>Metazoa</taxon>
        <taxon>Ecdysozoa</taxon>
        <taxon>Arthropoda</taxon>
        <taxon>Hexapoda</taxon>
        <taxon>Insecta</taxon>
        <taxon>Pterygota</taxon>
        <taxon>Neoptera</taxon>
        <taxon>Endopterygota</taxon>
        <taxon>Hymenoptera</taxon>
        <taxon>Apocrita</taxon>
        <taxon>Proctotrupomorpha</taxon>
        <taxon>Chalcidoidea</taxon>
        <taxon>Agaonidae</taxon>
        <taxon>Agaoninae</taxon>
        <taxon>Ceratosolen</taxon>
    </lineage>
</organism>
<reference evidence="5" key="1">
    <citation type="submission" date="2025-08" db="UniProtKB">
        <authorList>
            <consortium name="RefSeq"/>
        </authorList>
    </citation>
    <scope>IDENTIFICATION</scope>
</reference>
<protein>
    <submittedName>
        <fullName evidence="5">Chymotrypsin-1-like</fullName>
    </submittedName>
</protein>
<dbReference type="KEGG" id="csol:105365740"/>
<dbReference type="GO" id="GO:0006508">
    <property type="term" value="P:proteolysis"/>
    <property type="evidence" value="ECO:0007669"/>
    <property type="project" value="InterPro"/>
</dbReference>
<keyword evidence="1" id="KW-1015">Disulfide bond</keyword>
<dbReference type="Gene3D" id="2.40.10.10">
    <property type="entry name" value="Trypsin-like serine proteases"/>
    <property type="match status" value="1"/>
</dbReference>
<dbReference type="GeneID" id="105365740"/>
<dbReference type="SUPFAM" id="SSF50494">
    <property type="entry name" value="Trypsin-like serine proteases"/>
    <property type="match status" value="1"/>
</dbReference>
<comment type="similarity">
    <text evidence="2">Belongs to the peptidase S1 family. CLIP subfamily.</text>
</comment>
<dbReference type="PANTHER" id="PTHR24256">
    <property type="entry name" value="TRYPTASE-RELATED"/>
    <property type="match status" value="1"/>
</dbReference>
<dbReference type="InterPro" id="IPR051487">
    <property type="entry name" value="Ser/Thr_Proteases_Immune/Dev"/>
</dbReference>
<evidence type="ECO:0000256" key="2">
    <source>
        <dbReference type="ARBA" id="ARBA00024195"/>
    </source>
</evidence>
<dbReference type="AlphaFoldDB" id="A0AAJ7DZM9"/>
<dbReference type="PROSITE" id="PS50240">
    <property type="entry name" value="TRYPSIN_DOM"/>
    <property type="match status" value="1"/>
</dbReference>
<dbReference type="InterPro" id="IPR009003">
    <property type="entry name" value="Peptidase_S1_PA"/>
</dbReference>
<evidence type="ECO:0000256" key="1">
    <source>
        <dbReference type="ARBA" id="ARBA00023157"/>
    </source>
</evidence>
<evidence type="ECO:0000313" key="4">
    <source>
        <dbReference type="Proteomes" id="UP000695007"/>
    </source>
</evidence>
<proteinExistence type="inferred from homology"/>
<dbReference type="GO" id="GO:0004252">
    <property type="term" value="F:serine-type endopeptidase activity"/>
    <property type="evidence" value="ECO:0007669"/>
    <property type="project" value="InterPro"/>
</dbReference>
<dbReference type="Pfam" id="PF00089">
    <property type="entry name" value="Trypsin"/>
    <property type="match status" value="1"/>
</dbReference>
<accession>A0AAJ7DZM9</accession>
<dbReference type="RefSeq" id="XP_011502276.1">
    <property type="nucleotide sequence ID" value="XM_011503974.1"/>
</dbReference>
<dbReference type="Proteomes" id="UP000695007">
    <property type="component" value="Unplaced"/>
</dbReference>
<name>A0AAJ7DZM9_9HYME</name>